<proteinExistence type="predicted"/>
<evidence type="ECO:0000313" key="2">
    <source>
        <dbReference type="EMBL" id="OAD44993.1"/>
    </source>
</evidence>
<sequence>MKIVLYGRAGHAYTVAFKNFLNSTDIPYIYKDISKDAAAREHSKELYDGVAKYPTLFVDDKVYLTPTTEEFNKIMQDLNLRA</sequence>
<reference evidence="2 3" key="1">
    <citation type="submission" date="2016-02" db="EMBL/GenBank/DDBJ databases">
        <title>Draft genome sequence of Polaribacter atrinae KACC17473.</title>
        <authorList>
            <person name="Shin S.-K."/>
            <person name="Yi H."/>
        </authorList>
    </citation>
    <scope>NUCLEOTIDE SEQUENCE [LARGE SCALE GENOMIC DNA]</scope>
    <source>
        <strain evidence="2 3">KACC 17473</strain>
    </source>
</reference>
<dbReference type="AlphaFoldDB" id="A0A176TBS6"/>
<feature type="domain" description="Glutaredoxin" evidence="1">
    <location>
        <begin position="3"/>
        <end position="62"/>
    </location>
</feature>
<dbReference type="Proteomes" id="UP000076923">
    <property type="component" value="Unassembled WGS sequence"/>
</dbReference>
<dbReference type="PROSITE" id="PS51354">
    <property type="entry name" value="GLUTAREDOXIN_2"/>
    <property type="match status" value="1"/>
</dbReference>
<gene>
    <name evidence="2" type="ORF">LPB303_10060</name>
</gene>
<dbReference type="OrthoDB" id="982312at2"/>
<dbReference type="Gene3D" id="3.40.30.10">
    <property type="entry name" value="Glutaredoxin"/>
    <property type="match status" value="1"/>
</dbReference>
<dbReference type="InterPro" id="IPR036249">
    <property type="entry name" value="Thioredoxin-like_sf"/>
</dbReference>
<name>A0A176TBS6_9FLAO</name>
<accession>A0A176TBS6</accession>
<keyword evidence="3" id="KW-1185">Reference proteome</keyword>
<dbReference type="STRING" id="1333662.LPB303_10060"/>
<evidence type="ECO:0000313" key="3">
    <source>
        <dbReference type="Proteomes" id="UP000076923"/>
    </source>
</evidence>
<dbReference type="InterPro" id="IPR002109">
    <property type="entry name" value="Glutaredoxin"/>
</dbReference>
<dbReference type="SUPFAM" id="SSF52833">
    <property type="entry name" value="Thioredoxin-like"/>
    <property type="match status" value="1"/>
</dbReference>
<dbReference type="RefSeq" id="WP_068449901.1">
    <property type="nucleotide sequence ID" value="NZ_CANKUV010000017.1"/>
</dbReference>
<dbReference type="Pfam" id="PF00462">
    <property type="entry name" value="Glutaredoxin"/>
    <property type="match status" value="1"/>
</dbReference>
<evidence type="ECO:0000259" key="1">
    <source>
        <dbReference type="Pfam" id="PF00462"/>
    </source>
</evidence>
<comment type="caution">
    <text evidence="2">The sequence shown here is derived from an EMBL/GenBank/DDBJ whole genome shotgun (WGS) entry which is preliminary data.</text>
</comment>
<organism evidence="2 3">
    <name type="scientific">Polaribacter atrinae</name>
    <dbReference type="NCBI Taxonomy" id="1333662"/>
    <lineage>
        <taxon>Bacteria</taxon>
        <taxon>Pseudomonadati</taxon>
        <taxon>Bacteroidota</taxon>
        <taxon>Flavobacteriia</taxon>
        <taxon>Flavobacteriales</taxon>
        <taxon>Flavobacteriaceae</taxon>
    </lineage>
</organism>
<protein>
    <submittedName>
        <fullName evidence="2">Glutaredoxin</fullName>
    </submittedName>
</protein>
<dbReference type="EMBL" id="LVWE01000033">
    <property type="protein sequence ID" value="OAD44993.1"/>
    <property type="molecule type" value="Genomic_DNA"/>
</dbReference>